<keyword evidence="8 9" id="KW-0012">Acyltransferase</keyword>
<evidence type="ECO:0000256" key="4">
    <source>
        <dbReference type="ARBA" id="ARBA00008655"/>
    </source>
</evidence>
<evidence type="ECO:0000256" key="6">
    <source>
        <dbReference type="ARBA" id="ARBA00016139"/>
    </source>
</evidence>
<comment type="pathway">
    <text evidence="3">Lipid metabolism.</text>
</comment>
<dbReference type="GO" id="GO:0003841">
    <property type="term" value="F:1-acylglycerol-3-phosphate O-acyltransferase activity"/>
    <property type="evidence" value="ECO:0007669"/>
    <property type="project" value="UniProtKB-UniRule"/>
</dbReference>
<dbReference type="NCBIfam" id="TIGR00530">
    <property type="entry name" value="AGP_acyltrn"/>
    <property type="match status" value="1"/>
</dbReference>
<dbReference type="PANTHER" id="PTHR10434">
    <property type="entry name" value="1-ACYL-SN-GLYCEROL-3-PHOSPHATE ACYLTRANSFERASE"/>
    <property type="match status" value="1"/>
</dbReference>
<evidence type="ECO:0000256" key="9">
    <source>
        <dbReference type="RuleBase" id="RU361267"/>
    </source>
</evidence>
<keyword evidence="9" id="KW-0594">Phospholipid biosynthesis</keyword>
<keyword evidence="12" id="KW-1185">Reference proteome</keyword>
<keyword evidence="9" id="KW-1208">Phospholipid metabolism</keyword>
<comment type="catalytic activity">
    <reaction evidence="1 9">
        <text>a 1-acyl-sn-glycero-3-phosphate + an acyl-CoA = a 1,2-diacyl-sn-glycero-3-phosphate + CoA</text>
        <dbReference type="Rhea" id="RHEA:19709"/>
        <dbReference type="ChEBI" id="CHEBI:57287"/>
        <dbReference type="ChEBI" id="CHEBI:57970"/>
        <dbReference type="ChEBI" id="CHEBI:58342"/>
        <dbReference type="ChEBI" id="CHEBI:58608"/>
        <dbReference type="EC" id="2.3.1.51"/>
    </reaction>
</comment>
<keyword evidence="9" id="KW-0444">Lipid biosynthesis</keyword>
<dbReference type="InterPro" id="IPR004552">
    <property type="entry name" value="AGP_acyltrans"/>
</dbReference>
<evidence type="ECO:0000256" key="7">
    <source>
        <dbReference type="ARBA" id="ARBA00022679"/>
    </source>
</evidence>
<keyword evidence="7 9" id="KW-0808">Transferase</keyword>
<evidence type="ECO:0000313" key="11">
    <source>
        <dbReference type="EMBL" id="QTD48103.1"/>
    </source>
</evidence>
<dbReference type="EC" id="2.3.1.51" evidence="5 9"/>
<dbReference type="CDD" id="cd07989">
    <property type="entry name" value="LPLAT_AGPAT-like"/>
    <property type="match status" value="1"/>
</dbReference>
<keyword evidence="9" id="KW-0443">Lipid metabolism</keyword>
<comment type="pathway">
    <text evidence="2">Phospholipid metabolism; CDP-diacylglycerol biosynthesis; CDP-diacylglycerol from sn-glycerol 3-phosphate: step 2/3.</text>
</comment>
<dbReference type="Pfam" id="PF01553">
    <property type="entry name" value="Acyltransferase"/>
    <property type="match status" value="1"/>
</dbReference>
<dbReference type="SUPFAM" id="SSF69593">
    <property type="entry name" value="Glycerol-3-phosphate (1)-acyltransferase"/>
    <property type="match status" value="1"/>
</dbReference>
<reference evidence="11" key="1">
    <citation type="submission" date="2021-03" db="EMBL/GenBank/DDBJ databases">
        <title>Acanthopleuribacteraceae sp. M133.</title>
        <authorList>
            <person name="Wang G."/>
        </authorList>
    </citation>
    <scope>NUCLEOTIDE SEQUENCE</scope>
    <source>
        <strain evidence="11">M133</strain>
    </source>
</reference>
<evidence type="ECO:0000259" key="10">
    <source>
        <dbReference type="SMART" id="SM00563"/>
    </source>
</evidence>
<proteinExistence type="inferred from homology"/>
<protein>
    <recommendedName>
        <fullName evidence="6 9">1-acyl-sn-glycerol-3-phosphate acyltransferase</fullName>
        <ecNumber evidence="5 9">2.3.1.51</ecNumber>
    </recommendedName>
</protein>
<dbReference type="GO" id="GO:0016020">
    <property type="term" value="C:membrane"/>
    <property type="evidence" value="ECO:0007669"/>
    <property type="project" value="InterPro"/>
</dbReference>
<dbReference type="PANTHER" id="PTHR10434:SF11">
    <property type="entry name" value="1-ACYL-SN-GLYCEROL-3-PHOSPHATE ACYLTRANSFERASE"/>
    <property type="match status" value="1"/>
</dbReference>
<evidence type="ECO:0000256" key="2">
    <source>
        <dbReference type="ARBA" id="ARBA00004728"/>
    </source>
</evidence>
<evidence type="ECO:0000313" key="12">
    <source>
        <dbReference type="Proteomes" id="UP000663929"/>
    </source>
</evidence>
<evidence type="ECO:0000256" key="5">
    <source>
        <dbReference type="ARBA" id="ARBA00013211"/>
    </source>
</evidence>
<dbReference type="Proteomes" id="UP000663929">
    <property type="component" value="Chromosome"/>
</dbReference>
<dbReference type="RefSeq" id="WP_237377764.1">
    <property type="nucleotide sequence ID" value="NZ_CP071793.1"/>
</dbReference>
<dbReference type="SMART" id="SM00563">
    <property type="entry name" value="PlsC"/>
    <property type="match status" value="1"/>
</dbReference>
<gene>
    <name evidence="11" type="ORF">J3U87_21165</name>
</gene>
<dbReference type="EMBL" id="CP071793">
    <property type="protein sequence ID" value="QTD48103.1"/>
    <property type="molecule type" value="Genomic_DNA"/>
</dbReference>
<name>A0A8A4TEP5_SULCO</name>
<evidence type="ECO:0000256" key="8">
    <source>
        <dbReference type="ARBA" id="ARBA00023315"/>
    </source>
</evidence>
<feature type="domain" description="Phospholipid/glycerol acyltransferase" evidence="10">
    <location>
        <begin position="58"/>
        <end position="172"/>
    </location>
</feature>
<comment type="domain">
    <text evidence="9">The HXXXXD motif is essential for acyltransferase activity and may constitute the binding site for the phosphate moiety of the glycerol-3-phosphate.</text>
</comment>
<dbReference type="GO" id="GO:0006654">
    <property type="term" value="P:phosphatidic acid biosynthetic process"/>
    <property type="evidence" value="ECO:0007669"/>
    <property type="project" value="TreeGrafter"/>
</dbReference>
<accession>A0A8A4TEP5</accession>
<sequence>MIVPITCILSLVVALVVPFSRRNMPSRILRLWANSVFWMSGIKLEVTGLEHVDPSRPSIYMANHASMIDIPILVAALPVHIRFLFKHSLMYVPFLGQAMLLMGMIPVDRGDRTKAVGSLRKTGQKIKSGIHVVIFPEGTRTKTGHLLPFKKGGFLLAIQEQIDIVPVTIENSQEVCGRNNLWTHKGIVRVRVHPPVEAKSFTVGDRKGFQSKVEVAIRDGLPSHRQVPPETADSHPA</sequence>
<dbReference type="KEGG" id="scor:J3U87_21165"/>
<evidence type="ECO:0000256" key="1">
    <source>
        <dbReference type="ARBA" id="ARBA00001141"/>
    </source>
</evidence>
<dbReference type="AlphaFoldDB" id="A0A8A4TEP5"/>
<evidence type="ECO:0000256" key="3">
    <source>
        <dbReference type="ARBA" id="ARBA00005189"/>
    </source>
</evidence>
<organism evidence="11 12">
    <name type="scientific">Sulfidibacter corallicola</name>
    <dbReference type="NCBI Taxonomy" id="2818388"/>
    <lineage>
        <taxon>Bacteria</taxon>
        <taxon>Pseudomonadati</taxon>
        <taxon>Acidobacteriota</taxon>
        <taxon>Holophagae</taxon>
        <taxon>Acanthopleuribacterales</taxon>
        <taxon>Acanthopleuribacteraceae</taxon>
        <taxon>Sulfidibacter</taxon>
    </lineage>
</organism>
<comment type="similarity">
    <text evidence="4 9">Belongs to the 1-acyl-sn-glycerol-3-phosphate acyltransferase family.</text>
</comment>
<dbReference type="InterPro" id="IPR002123">
    <property type="entry name" value="Plipid/glycerol_acylTrfase"/>
</dbReference>